<comment type="subcellular location">
    <subcellularLocation>
        <location evidence="1">Nucleus</location>
    </subcellularLocation>
</comment>
<evidence type="ECO:0000313" key="9">
    <source>
        <dbReference type="EMBL" id="WAR12280.1"/>
    </source>
</evidence>
<feature type="region of interest" description="Disordered" evidence="7">
    <location>
        <begin position="200"/>
        <end position="222"/>
    </location>
</feature>
<feature type="compositionally biased region" description="Polar residues" evidence="7">
    <location>
        <begin position="974"/>
        <end position="995"/>
    </location>
</feature>
<keyword evidence="5" id="KW-0862">Zinc</keyword>
<keyword evidence="6" id="KW-0539">Nucleus</keyword>
<dbReference type="PROSITE" id="PS00028">
    <property type="entry name" value="ZINC_FINGER_C2H2_1"/>
    <property type="match status" value="2"/>
</dbReference>
<name>A0ABY7ESP1_MYAAR</name>
<evidence type="ECO:0000313" key="10">
    <source>
        <dbReference type="Proteomes" id="UP001164746"/>
    </source>
</evidence>
<evidence type="ECO:0000256" key="6">
    <source>
        <dbReference type="ARBA" id="ARBA00023242"/>
    </source>
</evidence>
<accession>A0ABY7ESP1</accession>
<keyword evidence="4" id="KW-0863">Zinc-finger</keyword>
<feature type="compositionally biased region" description="Basic and acidic residues" evidence="7">
    <location>
        <begin position="1040"/>
        <end position="1054"/>
    </location>
</feature>
<feature type="compositionally biased region" description="Basic and acidic residues" evidence="7">
    <location>
        <begin position="904"/>
        <end position="973"/>
    </location>
</feature>
<feature type="compositionally biased region" description="Basic and acidic residues" evidence="7">
    <location>
        <begin position="1105"/>
        <end position="1117"/>
    </location>
</feature>
<dbReference type="InterPro" id="IPR013087">
    <property type="entry name" value="Znf_C2H2_type"/>
</dbReference>
<evidence type="ECO:0000256" key="7">
    <source>
        <dbReference type="SAM" id="MobiDB-lite"/>
    </source>
</evidence>
<feature type="domain" description="C2H2-type" evidence="8">
    <location>
        <begin position="587"/>
        <end position="609"/>
    </location>
</feature>
<feature type="domain" description="C2H2-type" evidence="8">
    <location>
        <begin position="548"/>
        <end position="569"/>
    </location>
</feature>
<feature type="compositionally biased region" description="Basic and acidic residues" evidence="7">
    <location>
        <begin position="848"/>
        <end position="897"/>
    </location>
</feature>
<evidence type="ECO:0000259" key="8">
    <source>
        <dbReference type="PROSITE" id="PS00028"/>
    </source>
</evidence>
<feature type="region of interest" description="Disordered" evidence="7">
    <location>
        <begin position="1"/>
        <end position="120"/>
    </location>
</feature>
<organism evidence="9 10">
    <name type="scientific">Mya arenaria</name>
    <name type="common">Soft-shell clam</name>
    <dbReference type="NCBI Taxonomy" id="6604"/>
    <lineage>
        <taxon>Eukaryota</taxon>
        <taxon>Metazoa</taxon>
        <taxon>Spiralia</taxon>
        <taxon>Lophotrochozoa</taxon>
        <taxon>Mollusca</taxon>
        <taxon>Bivalvia</taxon>
        <taxon>Autobranchia</taxon>
        <taxon>Heteroconchia</taxon>
        <taxon>Euheterodonta</taxon>
        <taxon>Imparidentia</taxon>
        <taxon>Neoheterodontei</taxon>
        <taxon>Myida</taxon>
        <taxon>Myoidea</taxon>
        <taxon>Myidae</taxon>
        <taxon>Mya</taxon>
    </lineage>
</organism>
<dbReference type="SMART" id="SM00355">
    <property type="entry name" value="ZnF_C2H2"/>
    <property type="match status" value="9"/>
</dbReference>
<evidence type="ECO:0000256" key="2">
    <source>
        <dbReference type="ARBA" id="ARBA00022723"/>
    </source>
</evidence>
<evidence type="ECO:0000256" key="1">
    <source>
        <dbReference type="ARBA" id="ARBA00004123"/>
    </source>
</evidence>
<feature type="compositionally biased region" description="Basic and acidic residues" evidence="7">
    <location>
        <begin position="83"/>
        <end position="96"/>
    </location>
</feature>
<evidence type="ECO:0000256" key="3">
    <source>
        <dbReference type="ARBA" id="ARBA00022737"/>
    </source>
</evidence>
<gene>
    <name evidence="9" type="ORF">MAR_026460</name>
</gene>
<feature type="region of interest" description="Disordered" evidence="7">
    <location>
        <begin position="848"/>
        <end position="1012"/>
    </location>
</feature>
<dbReference type="Proteomes" id="UP001164746">
    <property type="component" value="Chromosome 8"/>
</dbReference>
<proteinExistence type="predicted"/>
<evidence type="ECO:0000256" key="4">
    <source>
        <dbReference type="ARBA" id="ARBA00022771"/>
    </source>
</evidence>
<feature type="compositionally biased region" description="Pro residues" evidence="7">
    <location>
        <begin position="211"/>
        <end position="222"/>
    </location>
</feature>
<dbReference type="Gene3D" id="3.30.160.60">
    <property type="entry name" value="Classic Zinc Finger"/>
    <property type="match status" value="1"/>
</dbReference>
<protein>
    <submittedName>
        <fullName evidence="9">MEP1-like protein</fullName>
    </submittedName>
</protein>
<evidence type="ECO:0000256" key="5">
    <source>
        <dbReference type="ARBA" id="ARBA00022833"/>
    </source>
</evidence>
<keyword evidence="2" id="KW-0479">Metal-binding</keyword>
<dbReference type="InterPro" id="IPR050888">
    <property type="entry name" value="ZnF_C2H2-type_TF"/>
</dbReference>
<feature type="compositionally biased region" description="Acidic residues" evidence="7">
    <location>
        <begin position="998"/>
        <end position="1007"/>
    </location>
</feature>
<keyword evidence="10" id="KW-1185">Reference proteome</keyword>
<feature type="compositionally biased region" description="Basic and acidic residues" evidence="7">
    <location>
        <begin position="1061"/>
        <end position="1098"/>
    </location>
</feature>
<keyword evidence="3" id="KW-0677">Repeat</keyword>
<feature type="region of interest" description="Disordered" evidence="7">
    <location>
        <begin position="498"/>
        <end position="540"/>
    </location>
</feature>
<sequence length="1117" mass="123905">MSNTADTEVTDGDERHESGSESTAKIAGKMLEPQLLDSTPVEPVKMNGLAGDKAETVNGLLGTKPTSSTTDDGALALGMDSTSEDKEQNANTEPDHSVTNGSSEAHDRAPSLPAPPPLTPAPGVVAMLPVSSPNTSVSANSPMLVSTGYTLPGGATVVQQGSQYGYITKMGAQTLFVPLVPNQGSQSAVLGQLSVRAGAPAPQQPAVSKPTPAPQTAPIPPPKSSWEMMELMRWEVQNRIADNWNWSVAFHQKKDELSSVTSFLLELGSDVVKEQVYKDIIHIQTKKKHSGELKDTEVESLDKMKTVYDNTRKKVEHLQLKNIACKHCNFKTESKVVLENHSDAPHFDPPWDTNRGWMECSHCDYRTRVVAQFLFHMQDIHKRQAKFVDRDPPFQCSLCPFNSNTKNKIEKHIGKCMKHFKLQGNLQPYYHDVNYCMKSCFYKPKKPVLKPAPPPPPPAVKPATRPAMHTRQQGSIAAPPMLPTATRQLRPTVPQIAPRPQVSQQAPGLRAPAPGQQTAMRSATPRFQPRTPQQPPRPNKEMAGFEVCELCGGYVKDRQALRIHFYYAHKVELPQAIFSRPNAPLLCGVCKATFWTTQGLTKHKKTQWHFTPSTTGNTTTPASADGNSGNHSCFMCHRKVPNIFVHVEQTHGMTMKDMVLMKKCIMCGVTGTDRRALEVHMATAHGVLIKSSDYVQDKPAVQKPSSPAGPLPAKNIGKINFCVFCEIQFPDNIQLTVHCLKKHATCRTCGMVVPSSVHLENHADKCMKANKKCTICGLRNMTPDSYATHLNRHIKKCSVKIQNLTDDQIDEAVEKLKREYKPVLISLDSDDSDVEVVETKPSKMKVVIDKDDNKRPPKNNDIEELKIVDVRSEVGNSEEKTDDKKKGGAETENKTETENSSGISDKDKQKVALDVQASEREDVEKESEKVNIDQKSENVDAKQDSENVDVEKDSVAVQKVEQESENVKVEQESKNVTVEQESKNVTVEQESKNITVEQESENVEQESENVQIEKESENINVELESENVAVTQESENVDDCNSKETDNEEMKMDEDVLLGKSESEERMSEIADGKEEIDEDKLLGEEDSEHSLKRKSPEEDISVETEPKKIKLDSKGS</sequence>
<feature type="region of interest" description="Disordered" evidence="7">
    <location>
        <begin position="1026"/>
        <end position="1117"/>
    </location>
</feature>
<reference evidence="9" key="1">
    <citation type="submission" date="2022-11" db="EMBL/GenBank/DDBJ databases">
        <title>Centuries of genome instability and evolution in soft-shell clam transmissible cancer (bioRxiv).</title>
        <authorList>
            <person name="Hart S.F.M."/>
            <person name="Yonemitsu M.A."/>
            <person name="Giersch R.M."/>
            <person name="Beal B.F."/>
            <person name="Arriagada G."/>
            <person name="Davis B.W."/>
            <person name="Ostrander E.A."/>
            <person name="Goff S.P."/>
            <person name="Metzger M.J."/>
        </authorList>
    </citation>
    <scope>NUCLEOTIDE SEQUENCE</scope>
    <source>
        <strain evidence="9">MELC-2E11</strain>
        <tissue evidence="9">Siphon/mantle</tissue>
    </source>
</reference>
<dbReference type="PANTHER" id="PTHR24406">
    <property type="entry name" value="TRANSCRIPTIONAL REPRESSOR CTCFL-RELATED"/>
    <property type="match status" value="1"/>
</dbReference>
<dbReference type="EMBL" id="CP111019">
    <property type="protein sequence ID" value="WAR12280.1"/>
    <property type="molecule type" value="Genomic_DNA"/>
</dbReference>